<evidence type="ECO:0008006" key="2">
    <source>
        <dbReference type="Google" id="ProtNLM"/>
    </source>
</evidence>
<reference evidence="1" key="1">
    <citation type="submission" date="2020-07" db="EMBL/GenBank/DDBJ databases">
        <authorList>
            <person name="Lin J."/>
        </authorList>
    </citation>
    <scope>NUCLEOTIDE SEQUENCE</scope>
</reference>
<dbReference type="EMBL" id="LR862147">
    <property type="protein sequence ID" value="CAD1828040.1"/>
    <property type="molecule type" value="Genomic_DNA"/>
</dbReference>
<proteinExistence type="predicted"/>
<name>A0A6V7PB10_ANACO</name>
<sequence>MTTNNIQFTQFQDQEPENLMANLSYIENMEMNSPLIEKSQLDKEGPILLVSDNECLGDEPFIGLEFKDADHAYSFYNAYALKTGSVLEKQVTIRQRKKMKW</sequence>
<protein>
    <recommendedName>
        <fullName evidence="2">Protein FAR1-RELATED SEQUENCE</fullName>
    </recommendedName>
</protein>
<dbReference type="AlphaFoldDB" id="A0A6V7PB10"/>
<evidence type="ECO:0000313" key="1">
    <source>
        <dbReference type="EMBL" id="CAD1828040.1"/>
    </source>
</evidence>
<organism evidence="1">
    <name type="scientific">Ananas comosus var. bracteatus</name>
    <name type="common">red pineapple</name>
    <dbReference type="NCBI Taxonomy" id="296719"/>
    <lineage>
        <taxon>Eukaryota</taxon>
        <taxon>Viridiplantae</taxon>
        <taxon>Streptophyta</taxon>
        <taxon>Embryophyta</taxon>
        <taxon>Tracheophyta</taxon>
        <taxon>Spermatophyta</taxon>
        <taxon>Magnoliopsida</taxon>
        <taxon>Liliopsida</taxon>
        <taxon>Poales</taxon>
        <taxon>Bromeliaceae</taxon>
        <taxon>Bromelioideae</taxon>
        <taxon>Ananas</taxon>
    </lineage>
</organism>
<gene>
    <name evidence="1" type="ORF">CB5_LOCUS11251</name>
</gene>
<accession>A0A6V7PB10</accession>